<dbReference type="GO" id="GO:0046872">
    <property type="term" value="F:metal ion binding"/>
    <property type="evidence" value="ECO:0007669"/>
    <property type="project" value="UniProtKB-KW"/>
</dbReference>
<feature type="domain" description="Amidohydrolase-related" evidence="5">
    <location>
        <begin position="98"/>
        <end position="455"/>
    </location>
</feature>
<dbReference type="Proteomes" id="UP000286931">
    <property type="component" value="Unassembled WGS sequence"/>
</dbReference>
<evidence type="ECO:0000256" key="3">
    <source>
        <dbReference type="ARBA" id="ARBA00022833"/>
    </source>
</evidence>
<dbReference type="SUPFAM" id="SSF51556">
    <property type="entry name" value="Metallo-dependent hydrolases"/>
    <property type="match status" value="1"/>
</dbReference>
<protein>
    <submittedName>
        <fullName evidence="7">Hydrolase</fullName>
    </submittedName>
</protein>
<dbReference type="PANTHER" id="PTHR43794:SF11">
    <property type="entry name" value="AMIDOHYDROLASE-RELATED DOMAIN-CONTAINING PROTEIN"/>
    <property type="match status" value="1"/>
</dbReference>
<dbReference type="InterPro" id="IPR032466">
    <property type="entry name" value="Metal_Hydrolase"/>
</dbReference>
<feature type="domain" description="Aminodeoxyfutalosine deaminase/Imidazolonepropionase-like composite" evidence="6">
    <location>
        <begin position="64"/>
        <end position="88"/>
    </location>
</feature>
<dbReference type="SUPFAM" id="SSF51338">
    <property type="entry name" value="Composite domain of metallo-dependent hydrolases"/>
    <property type="match status" value="1"/>
</dbReference>
<dbReference type="Pfam" id="PF22039">
    <property type="entry name" value="HUTI_composite_bact"/>
    <property type="match status" value="1"/>
</dbReference>
<dbReference type="Gene3D" id="3.20.20.140">
    <property type="entry name" value="Metal-dependent hydrolases"/>
    <property type="match status" value="1"/>
</dbReference>
<comment type="caution">
    <text evidence="7">The sequence shown here is derived from an EMBL/GenBank/DDBJ whole genome shotgun (WGS) entry which is preliminary data.</text>
</comment>
<dbReference type="GO" id="GO:0016810">
    <property type="term" value="F:hydrolase activity, acting on carbon-nitrogen (but not peptide) bonds"/>
    <property type="evidence" value="ECO:0007669"/>
    <property type="project" value="InterPro"/>
</dbReference>
<evidence type="ECO:0000256" key="4">
    <source>
        <dbReference type="SAM" id="MobiDB-lite"/>
    </source>
</evidence>
<evidence type="ECO:0000313" key="7">
    <source>
        <dbReference type="EMBL" id="GCD96553.1"/>
    </source>
</evidence>
<dbReference type="InterPro" id="IPR054418">
    <property type="entry name" value="MQNX/HUTI_composite_N"/>
</dbReference>
<evidence type="ECO:0000256" key="2">
    <source>
        <dbReference type="ARBA" id="ARBA00022801"/>
    </source>
</evidence>
<evidence type="ECO:0000259" key="5">
    <source>
        <dbReference type="Pfam" id="PF01979"/>
    </source>
</evidence>
<keyword evidence="3" id="KW-0862">Zinc</keyword>
<dbReference type="EMBL" id="BIFH01000021">
    <property type="protein sequence ID" value="GCD96553.1"/>
    <property type="molecule type" value="Genomic_DNA"/>
</dbReference>
<name>A0A401YPN5_9ACTN</name>
<dbReference type="Pfam" id="PF01979">
    <property type="entry name" value="Amidohydro_1"/>
    <property type="match status" value="1"/>
</dbReference>
<dbReference type="InterPro" id="IPR011059">
    <property type="entry name" value="Metal-dep_hydrolase_composite"/>
</dbReference>
<keyword evidence="1" id="KW-0479">Metal-binding</keyword>
<evidence type="ECO:0000259" key="6">
    <source>
        <dbReference type="Pfam" id="PF22039"/>
    </source>
</evidence>
<dbReference type="InterPro" id="IPR050287">
    <property type="entry name" value="MTA/SAH_deaminase"/>
</dbReference>
<keyword evidence="8" id="KW-1185">Reference proteome</keyword>
<evidence type="ECO:0000256" key="1">
    <source>
        <dbReference type="ARBA" id="ARBA00022723"/>
    </source>
</evidence>
<dbReference type="InterPro" id="IPR006680">
    <property type="entry name" value="Amidohydro-rel"/>
</dbReference>
<organism evidence="7 8">
    <name type="scientific">Embleya hyalina</name>
    <dbReference type="NCBI Taxonomy" id="516124"/>
    <lineage>
        <taxon>Bacteria</taxon>
        <taxon>Bacillati</taxon>
        <taxon>Actinomycetota</taxon>
        <taxon>Actinomycetes</taxon>
        <taxon>Kitasatosporales</taxon>
        <taxon>Streptomycetaceae</taxon>
        <taxon>Embleya</taxon>
    </lineage>
</organism>
<sequence length="498" mass="51473">MDWAHLIVLRATMPAAGAGPSVPGHGDCAGETNVNGPGPTRPELLVAGGDVVTMNPRREVLLGGAVAVAGERVLAVGATSELRARWPGTPELDASDCVVTPGLVNAHLHQTGDPLARARIPDDLPPGASVDTWAVPLHAAHLPADDELSALLAGVESLRNGVTTVIEAGTVAHPERVAAAMHEVGIRGGIGAWGWDVPGAPFAGPAGEVLDRLAALVTAHPPGSRVEGWVTLVGHGLASDELLAGAAELARDRGARMTMHLSPSGADPEDYLRRTGRRPALHLASLDVLGPHLLLAHAVWLDDAEVEALLATRTAVAYCPWAYLRLGQGVTRAGRHAELLRRGGRIALGTDAANAADSADLLRTAALAVGLAKDMALDPTGPGAAEALELATIGGAEAIGMADRIGSLEPGKYADLVVHDATGPQWTPRGDVAQQLVWSADGRSVRDVLVGGRIVVRDHACVEVDEPALRTAAARAAEALLARAGVPLRSRWPTLRAY</sequence>
<dbReference type="PANTHER" id="PTHR43794">
    <property type="entry name" value="AMINOHYDROLASE SSNA-RELATED"/>
    <property type="match status" value="1"/>
</dbReference>
<evidence type="ECO:0000313" key="8">
    <source>
        <dbReference type="Proteomes" id="UP000286931"/>
    </source>
</evidence>
<dbReference type="AlphaFoldDB" id="A0A401YPN5"/>
<dbReference type="Gene3D" id="2.30.40.10">
    <property type="entry name" value="Urease, subunit C, domain 1"/>
    <property type="match status" value="1"/>
</dbReference>
<feature type="region of interest" description="Disordered" evidence="4">
    <location>
        <begin position="18"/>
        <end position="41"/>
    </location>
</feature>
<reference evidence="7 8" key="1">
    <citation type="submission" date="2018-12" db="EMBL/GenBank/DDBJ databases">
        <title>Draft genome sequence of Embleya hyalina NBRC 13850T.</title>
        <authorList>
            <person name="Komaki H."/>
            <person name="Hosoyama A."/>
            <person name="Kimura A."/>
            <person name="Ichikawa N."/>
            <person name="Tamura T."/>
        </authorList>
    </citation>
    <scope>NUCLEOTIDE SEQUENCE [LARGE SCALE GENOMIC DNA]</scope>
    <source>
        <strain evidence="7 8">NBRC 13850</strain>
    </source>
</reference>
<proteinExistence type="predicted"/>
<accession>A0A401YPN5</accession>
<keyword evidence="2 7" id="KW-0378">Hydrolase</keyword>
<gene>
    <name evidence="7" type="ORF">EHYA_04240</name>
</gene>